<keyword evidence="1" id="KW-1133">Transmembrane helix</keyword>
<dbReference type="Proteomes" id="UP000799640">
    <property type="component" value="Unassembled WGS sequence"/>
</dbReference>
<dbReference type="AlphaFoldDB" id="A0A6G1I1A1"/>
<dbReference type="EMBL" id="ML996692">
    <property type="protein sequence ID" value="KAF2402032.1"/>
    <property type="molecule type" value="Genomic_DNA"/>
</dbReference>
<proteinExistence type="predicted"/>
<keyword evidence="1" id="KW-0812">Transmembrane</keyword>
<evidence type="ECO:0000313" key="3">
    <source>
        <dbReference type="Proteomes" id="UP000799640"/>
    </source>
</evidence>
<evidence type="ECO:0000256" key="1">
    <source>
        <dbReference type="SAM" id="Phobius"/>
    </source>
</evidence>
<name>A0A6G1I1A1_9PEZI</name>
<reference evidence="2" key="1">
    <citation type="journal article" date="2020" name="Stud. Mycol.">
        <title>101 Dothideomycetes genomes: a test case for predicting lifestyles and emergence of pathogens.</title>
        <authorList>
            <person name="Haridas S."/>
            <person name="Albert R."/>
            <person name="Binder M."/>
            <person name="Bloem J."/>
            <person name="Labutti K."/>
            <person name="Salamov A."/>
            <person name="Andreopoulos B."/>
            <person name="Baker S."/>
            <person name="Barry K."/>
            <person name="Bills G."/>
            <person name="Bluhm B."/>
            <person name="Cannon C."/>
            <person name="Castanera R."/>
            <person name="Culley D."/>
            <person name="Daum C."/>
            <person name="Ezra D."/>
            <person name="Gonzalez J."/>
            <person name="Henrissat B."/>
            <person name="Kuo A."/>
            <person name="Liang C."/>
            <person name="Lipzen A."/>
            <person name="Lutzoni F."/>
            <person name="Magnuson J."/>
            <person name="Mondo S."/>
            <person name="Nolan M."/>
            <person name="Ohm R."/>
            <person name="Pangilinan J."/>
            <person name="Park H.-J."/>
            <person name="Ramirez L."/>
            <person name="Alfaro M."/>
            <person name="Sun H."/>
            <person name="Tritt A."/>
            <person name="Yoshinaga Y."/>
            <person name="Zwiers L.-H."/>
            <person name="Turgeon B."/>
            <person name="Goodwin S."/>
            <person name="Spatafora J."/>
            <person name="Crous P."/>
            <person name="Grigoriev I."/>
        </authorList>
    </citation>
    <scope>NUCLEOTIDE SEQUENCE</scope>
    <source>
        <strain evidence="2">CBS 262.69</strain>
    </source>
</reference>
<organism evidence="2 3">
    <name type="scientific">Trichodelitschia bisporula</name>
    <dbReference type="NCBI Taxonomy" id="703511"/>
    <lineage>
        <taxon>Eukaryota</taxon>
        <taxon>Fungi</taxon>
        <taxon>Dikarya</taxon>
        <taxon>Ascomycota</taxon>
        <taxon>Pezizomycotina</taxon>
        <taxon>Dothideomycetes</taxon>
        <taxon>Dothideomycetes incertae sedis</taxon>
        <taxon>Phaeotrichales</taxon>
        <taxon>Phaeotrichaceae</taxon>
        <taxon>Trichodelitschia</taxon>
    </lineage>
</organism>
<keyword evidence="1" id="KW-0472">Membrane</keyword>
<keyword evidence="3" id="KW-1185">Reference proteome</keyword>
<evidence type="ECO:0000313" key="2">
    <source>
        <dbReference type="EMBL" id="KAF2402032.1"/>
    </source>
</evidence>
<accession>A0A6G1I1A1</accession>
<protein>
    <submittedName>
        <fullName evidence="2">Uncharacterized protein</fullName>
    </submittedName>
</protein>
<sequence>MLEGQASQSWRQLVYGETSLIVPEAQQTRPRRTSINFAFLRFNNLRVPSLSLLLIASFTTALLIVIHISHTHLPASRTPPFRLHIRTPFSSTALYPANQLRHLLRMTSLSRSSIACL</sequence>
<gene>
    <name evidence="2" type="ORF">EJ06DRAFT_372246</name>
</gene>
<feature type="transmembrane region" description="Helical" evidence="1">
    <location>
        <begin position="50"/>
        <end position="68"/>
    </location>
</feature>